<dbReference type="Proteomes" id="UP001295740">
    <property type="component" value="Unassembled WGS sequence"/>
</dbReference>
<dbReference type="GO" id="GO:0097176">
    <property type="term" value="P:epoxide metabolic process"/>
    <property type="evidence" value="ECO:0007669"/>
    <property type="project" value="TreeGrafter"/>
</dbReference>
<dbReference type="InterPro" id="IPR000639">
    <property type="entry name" value="Epox_hydrolase-like"/>
</dbReference>
<name>A0AAI8VBV5_9PEZI</name>
<evidence type="ECO:0000256" key="1">
    <source>
        <dbReference type="ARBA" id="ARBA00010088"/>
    </source>
</evidence>
<proteinExistence type="inferred from homology"/>
<keyword evidence="5" id="KW-0732">Signal</keyword>
<comment type="caution">
    <text evidence="7">The sequence shown here is derived from an EMBL/GenBank/DDBJ whole genome shotgun (WGS) entry which is preliminary data.</text>
</comment>
<dbReference type="InterPro" id="IPR029058">
    <property type="entry name" value="AB_hydrolase_fold"/>
</dbReference>
<dbReference type="InterPro" id="IPR010497">
    <property type="entry name" value="Epoxide_hydro_N"/>
</dbReference>
<feature type="signal peptide" evidence="5">
    <location>
        <begin position="1"/>
        <end position="26"/>
    </location>
</feature>
<sequence length="435" mass="48386">MLSQRNTTASWTLRSVLLAAIPLAAANPLNFAFPSSATSPVPFVASVDPAFIEETLQKARRYMPSIDLLDAAESNAGWLEGPPRENMTALAGFWAEEYEWFQTQDEINNNLSHYAVTIPSGAHYEHPIPLHFVHERSAAEDAIPLLLLHGWPSTHLEWSKVIGPLVAPTDTAAQAFHVVAPDLPGFGFSPAPMYSGLGARQMGAAFDQLMRQLWYSSYGVISTDLGWYVGLFLTDLVPDSIIGHLSDFWIIPPNATDLERLAQNQTTEQETRYITALRAWKSNHFGYATVHAQLPLALGQALTDTPVGFAGWVWELMHIVGDGYAYSLDEVITSAMMLFIQGTWGKLRAYKEALKDGENLPITKVPTGATQWGFPNGDFKDIQYFYDVPRDWLERLVNLVYLSTHEGGGHFPALSQPELWVQDVQMFFGNLTNKT</sequence>
<feature type="active site" description="Proton acceptor" evidence="4">
    <location>
        <position position="410"/>
    </location>
</feature>
<feature type="domain" description="Epoxide hydrolase N-terminal" evidence="6">
    <location>
        <begin position="42"/>
        <end position="158"/>
    </location>
</feature>
<feature type="chain" id="PRO_5042475903" evidence="5">
    <location>
        <begin position="27"/>
        <end position="435"/>
    </location>
</feature>
<dbReference type="InterPro" id="IPR016292">
    <property type="entry name" value="Epoxide_hydrolase"/>
</dbReference>
<evidence type="ECO:0000256" key="2">
    <source>
        <dbReference type="ARBA" id="ARBA00022797"/>
    </source>
</evidence>
<dbReference type="AlphaFoldDB" id="A0AAI8VBV5"/>
<feature type="active site" description="Proton donor" evidence="4">
    <location>
        <position position="350"/>
    </location>
</feature>
<keyword evidence="8" id="KW-1185">Reference proteome</keyword>
<accession>A0AAI8VBV5</accession>
<comment type="similarity">
    <text evidence="1">Belongs to the peptidase S33 family.</text>
</comment>
<keyword evidence="3" id="KW-0378">Hydrolase</keyword>
<dbReference type="Gene3D" id="3.40.50.1820">
    <property type="entry name" value="alpha/beta hydrolase"/>
    <property type="match status" value="1"/>
</dbReference>
<keyword evidence="2" id="KW-0058">Aromatic hydrocarbons catabolism</keyword>
<feature type="active site" description="Nucleophile" evidence="4">
    <location>
        <position position="224"/>
    </location>
</feature>
<dbReference type="PANTHER" id="PTHR21661:SF35">
    <property type="entry name" value="EPOXIDE HYDROLASE"/>
    <property type="match status" value="1"/>
</dbReference>
<dbReference type="PRINTS" id="PR00412">
    <property type="entry name" value="EPOXHYDRLASE"/>
</dbReference>
<dbReference type="EMBL" id="CAUWAG010000007">
    <property type="protein sequence ID" value="CAJ2504807.1"/>
    <property type="molecule type" value="Genomic_DNA"/>
</dbReference>
<dbReference type="SUPFAM" id="SSF53474">
    <property type="entry name" value="alpha/beta-Hydrolases"/>
    <property type="match status" value="1"/>
</dbReference>
<organism evidence="7 8">
    <name type="scientific">Anthostomella pinea</name>
    <dbReference type="NCBI Taxonomy" id="933095"/>
    <lineage>
        <taxon>Eukaryota</taxon>
        <taxon>Fungi</taxon>
        <taxon>Dikarya</taxon>
        <taxon>Ascomycota</taxon>
        <taxon>Pezizomycotina</taxon>
        <taxon>Sordariomycetes</taxon>
        <taxon>Xylariomycetidae</taxon>
        <taxon>Xylariales</taxon>
        <taxon>Xylariaceae</taxon>
        <taxon>Anthostomella</taxon>
    </lineage>
</organism>
<dbReference type="PIRSF" id="PIRSF001112">
    <property type="entry name" value="Epoxide_hydrolase"/>
    <property type="match status" value="1"/>
</dbReference>
<protein>
    <submittedName>
        <fullName evidence="7">Uu.00g122010.m01.CDS01</fullName>
    </submittedName>
</protein>
<dbReference type="Pfam" id="PF06441">
    <property type="entry name" value="EHN"/>
    <property type="match status" value="1"/>
</dbReference>
<dbReference type="GO" id="GO:0004301">
    <property type="term" value="F:epoxide hydrolase activity"/>
    <property type="evidence" value="ECO:0007669"/>
    <property type="project" value="TreeGrafter"/>
</dbReference>
<gene>
    <name evidence="7" type="ORF">KHLLAP_LOCUS5275</name>
</gene>
<evidence type="ECO:0000256" key="3">
    <source>
        <dbReference type="ARBA" id="ARBA00022801"/>
    </source>
</evidence>
<evidence type="ECO:0000313" key="7">
    <source>
        <dbReference type="EMBL" id="CAJ2504807.1"/>
    </source>
</evidence>
<evidence type="ECO:0000259" key="6">
    <source>
        <dbReference type="Pfam" id="PF06441"/>
    </source>
</evidence>
<evidence type="ECO:0000313" key="8">
    <source>
        <dbReference type="Proteomes" id="UP001295740"/>
    </source>
</evidence>
<evidence type="ECO:0000256" key="4">
    <source>
        <dbReference type="PIRSR" id="PIRSR001112-1"/>
    </source>
</evidence>
<reference evidence="7" key="1">
    <citation type="submission" date="2023-10" db="EMBL/GenBank/DDBJ databases">
        <authorList>
            <person name="Hackl T."/>
        </authorList>
    </citation>
    <scope>NUCLEOTIDE SEQUENCE</scope>
</reference>
<evidence type="ECO:0000256" key="5">
    <source>
        <dbReference type="SAM" id="SignalP"/>
    </source>
</evidence>
<dbReference type="PANTHER" id="PTHR21661">
    <property type="entry name" value="EPOXIDE HYDROLASE 1-RELATED"/>
    <property type="match status" value="1"/>
</dbReference>